<dbReference type="RefSeq" id="WP_095031248.1">
    <property type="nucleotide sequence ID" value="NZ_NQKL01000032.1"/>
</dbReference>
<proteinExistence type="predicted"/>
<evidence type="ECO:0000313" key="2">
    <source>
        <dbReference type="Proteomes" id="UP000216113"/>
    </source>
</evidence>
<reference evidence="1 2" key="1">
    <citation type="submission" date="2017-08" db="EMBL/GenBank/DDBJ databases">
        <title>Genomic and metabolic characterisation of spoilage-associated Pseudomonas species.</title>
        <authorList>
            <person name="Stanborough T."/>
            <person name="Fegan N."/>
            <person name="Powell S.M."/>
            <person name="Singh T."/>
            <person name="Tamplin M.L."/>
            <person name="Chandry P.S."/>
        </authorList>
    </citation>
    <scope>NUCLEOTIDE SEQUENCE [LARGE SCALE GENOMIC DNA]</scope>
    <source>
        <strain evidence="1 2">F1820</strain>
    </source>
</reference>
<gene>
    <name evidence="1" type="ORF">CJF43_23875</name>
</gene>
<dbReference type="CDD" id="cd00531">
    <property type="entry name" value="NTF2_like"/>
    <property type="match status" value="1"/>
</dbReference>
<dbReference type="AlphaFoldDB" id="A0A266LMS2"/>
<organism evidence="1 2">
    <name type="scientific">Pseudomonas fragi</name>
    <dbReference type="NCBI Taxonomy" id="296"/>
    <lineage>
        <taxon>Bacteria</taxon>
        <taxon>Pseudomonadati</taxon>
        <taxon>Pseudomonadota</taxon>
        <taxon>Gammaproteobacteria</taxon>
        <taxon>Pseudomonadales</taxon>
        <taxon>Pseudomonadaceae</taxon>
        <taxon>Pseudomonas</taxon>
    </lineage>
</organism>
<evidence type="ECO:0000313" key="1">
    <source>
        <dbReference type="EMBL" id="OZY39314.1"/>
    </source>
</evidence>
<protein>
    <submittedName>
        <fullName evidence="1">Uncharacterized protein</fullName>
    </submittedName>
</protein>
<dbReference type="InterPro" id="IPR032710">
    <property type="entry name" value="NTF2-like_dom_sf"/>
</dbReference>
<name>A0A266LMS2_PSEFR</name>
<comment type="caution">
    <text evidence="1">The sequence shown here is derived from an EMBL/GenBank/DDBJ whole genome shotgun (WGS) entry which is preliminary data.</text>
</comment>
<accession>A0A266LMS2</accession>
<dbReference type="EMBL" id="NQKL01000032">
    <property type="protein sequence ID" value="OZY39314.1"/>
    <property type="molecule type" value="Genomic_DNA"/>
</dbReference>
<sequence length="176" mass="19389">MHTPAHSIEHYIHAKDSNRPDLLRHCFTPDASLEMTVRTATIAFPAQASGRAAIADILVRNFAQTYENVYTLCIGPPPSGHASTHACQWLVGMSVKASGELRIGCGDYLWQFVPGSGLVCHLSITIEDMQVFAAQDLEPVMNWLQSLSYPWCMAQDMVRAAPAVGDLESILKFFKP</sequence>
<dbReference type="Proteomes" id="UP000216113">
    <property type="component" value="Unassembled WGS sequence"/>
</dbReference>
<dbReference type="SUPFAM" id="SSF54427">
    <property type="entry name" value="NTF2-like"/>
    <property type="match status" value="1"/>
</dbReference>
<dbReference type="Gene3D" id="3.10.450.50">
    <property type="match status" value="1"/>
</dbReference>